<dbReference type="AlphaFoldDB" id="A0A4S4AM24"/>
<comment type="caution">
    <text evidence="2">The sequence shown here is derived from an EMBL/GenBank/DDBJ whole genome shotgun (WGS) entry which is preliminary data.</text>
</comment>
<dbReference type="GO" id="GO:0008410">
    <property type="term" value="F:CoA-transferase activity"/>
    <property type="evidence" value="ECO:0007669"/>
    <property type="project" value="TreeGrafter"/>
</dbReference>
<dbReference type="EMBL" id="SSOD01000010">
    <property type="protein sequence ID" value="THF60515.1"/>
    <property type="molecule type" value="Genomic_DNA"/>
</dbReference>
<dbReference type="Pfam" id="PF02515">
    <property type="entry name" value="CoA_transf_3"/>
    <property type="match status" value="1"/>
</dbReference>
<dbReference type="Gene3D" id="3.30.1540.10">
    <property type="entry name" value="formyl-coa transferase, domain 3"/>
    <property type="match status" value="1"/>
</dbReference>
<dbReference type="Proteomes" id="UP000307956">
    <property type="component" value="Unassembled WGS sequence"/>
</dbReference>
<dbReference type="InterPro" id="IPR050483">
    <property type="entry name" value="CoA-transferase_III_domain"/>
</dbReference>
<organism evidence="2 3">
    <name type="scientific">Pseudothauera rhizosphaerae</name>
    <dbReference type="NCBI Taxonomy" id="2565932"/>
    <lineage>
        <taxon>Bacteria</taxon>
        <taxon>Pseudomonadati</taxon>
        <taxon>Pseudomonadota</taxon>
        <taxon>Betaproteobacteria</taxon>
        <taxon>Rhodocyclales</taxon>
        <taxon>Zoogloeaceae</taxon>
        <taxon>Pseudothauera</taxon>
    </lineage>
</organism>
<dbReference type="PANTHER" id="PTHR48207:SF3">
    <property type="entry name" value="SUCCINATE--HYDROXYMETHYLGLUTARATE COA-TRANSFERASE"/>
    <property type="match status" value="1"/>
</dbReference>
<evidence type="ECO:0000313" key="2">
    <source>
        <dbReference type="EMBL" id="THF60515.1"/>
    </source>
</evidence>
<evidence type="ECO:0000256" key="1">
    <source>
        <dbReference type="ARBA" id="ARBA00022679"/>
    </source>
</evidence>
<dbReference type="InterPro" id="IPR023606">
    <property type="entry name" value="CoA-Trfase_III_dom_1_sf"/>
</dbReference>
<dbReference type="PANTHER" id="PTHR48207">
    <property type="entry name" value="SUCCINATE--HYDROXYMETHYLGLUTARATE COA-TRANSFERASE"/>
    <property type="match status" value="1"/>
</dbReference>
<protein>
    <submittedName>
        <fullName evidence="2">CoA transferase</fullName>
    </submittedName>
</protein>
<keyword evidence="3" id="KW-1185">Reference proteome</keyword>
<keyword evidence="1 2" id="KW-0808">Transferase</keyword>
<proteinExistence type="predicted"/>
<accession>A0A4S4AM24</accession>
<name>A0A4S4AM24_9RHOO</name>
<reference evidence="2 3" key="1">
    <citation type="submission" date="2019-04" db="EMBL/GenBank/DDBJ databases">
        <title>Azoarcus rhizosphaerae sp. nov. isolated from rhizosphere of Ficus religiosa.</title>
        <authorList>
            <person name="Lin S.-Y."/>
            <person name="Hameed A."/>
            <person name="Hsu Y.-H."/>
            <person name="Young C.-C."/>
        </authorList>
    </citation>
    <scope>NUCLEOTIDE SEQUENCE [LARGE SCALE GENOMIC DNA]</scope>
    <source>
        <strain evidence="2 3">CC-YHH848</strain>
    </source>
</reference>
<dbReference type="RefSeq" id="WP_136385549.1">
    <property type="nucleotide sequence ID" value="NZ_SSOD01000010.1"/>
</dbReference>
<dbReference type="InterPro" id="IPR044855">
    <property type="entry name" value="CoA-Trfase_III_dom3_sf"/>
</dbReference>
<dbReference type="SUPFAM" id="SSF89796">
    <property type="entry name" value="CoA-transferase family III (CaiB/BaiF)"/>
    <property type="match status" value="1"/>
</dbReference>
<gene>
    <name evidence="2" type="ORF">E6O51_13665</name>
</gene>
<dbReference type="InterPro" id="IPR003673">
    <property type="entry name" value="CoA-Trfase_fam_III"/>
</dbReference>
<sequence>MSGGPLAGVRVLDLSRILAGPNCAQLLGDLGAEVIKVEKPGEGDDTRRWGPPFVRDRHGKPTGESAYYLCANRNKRSIAVDLSRPEGQSLVRRLAARSDVLIENYKVGTLGRYGLDYASLHETLPGLIYCSITGFGQTGPYATRSGYDFLIQGMGGIMSLTGEPDGPPMKTGVGIADVMTGMYAAVAILAALRHKEHTGEGQHIDLALFDTQLAWLVNAGTNYLLSGRDQPRLGNAHPNIVPYEVFPARGGHFILAVGNDGQFRRLCGLLERPGLADDPRYATNPARLEHRDTLIPLLKDLTRRRERSHWLGQCEALGIPAGPVNTVSEAFADPQARFRGARVDLADEEVEGGSVPLVANPIRLNATPVTYRRAPPRLGAHSREILAEVLELPPQEIDALIAAGVVAEGA</sequence>
<dbReference type="OrthoDB" id="5294844at2"/>
<evidence type="ECO:0000313" key="3">
    <source>
        <dbReference type="Proteomes" id="UP000307956"/>
    </source>
</evidence>
<dbReference type="Gene3D" id="3.40.50.10540">
    <property type="entry name" value="Crotonobetainyl-coa:carnitine coa-transferase, domain 1"/>
    <property type="match status" value="1"/>
</dbReference>